<keyword evidence="6" id="KW-0539">Nucleus</keyword>
<dbReference type="InterPro" id="IPR045075">
    <property type="entry name" value="Syf1-like"/>
</dbReference>
<dbReference type="PANTHER" id="PTHR11246">
    <property type="entry name" value="PRE-MRNA SPLICING FACTOR"/>
    <property type="match status" value="1"/>
</dbReference>
<dbReference type="Gene3D" id="1.25.40.10">
    <property type="entry name" value="Tetratricopeptide repeat domain"/>
    <property type="match status" value="1"/>
</dbReference>
<evidence type="ECO:0000256" key="3">
    <source>
        <dbReference type="ARBA" id="ARBA00022664"/>
    </source>
</evidence>
<evidence type="ECO:0000256" key="4">
    <source>
        <dbReference type="ARBA" id="ARBA00022737"/>
    </source>
</evidence>
<sequence>MEMKNKQINHARNIWDRVVTLLPRINQFWFKYAYMEEKLGNIPNARRVFERWMEWEPEEQAWLSYIKMELRYKEVDKARSIYERFILVCPETKNWICYARFEESQGFIDNARSIFERATEFFGDEGLDEKLYIAFARFEES</sequence>
<dbReference type="GO" id="GO:0071011">
    <property type="term" value="C:precatalytic spliceosome"/>
    <property type="evidence" value="ECO:0007669"/>
    <property type="project" value="TreeGrafter"/>
</dbReference>
<dbReference type="STRING" id="400682.A0A1X7U4V8"/>
<dbReference type="GO" id="GO:0000245">
    <property type="term" value="P:spliceosomal complex assembly"/>
    <property type="evidence" value="ECO:0007669"/>
    <property type="project" value="TreeGrafter"/>
</dbReference>
<comment type="subcellular location">
    <subcellularLocation>
        <location evidence="1">Nucleus</location>
    </subcellularLocation>
</comment>
<dbReference type="PANTHER" id="PTHR11246:SF3">
    <property type="entry name" value="CROOKED NECK-LIKE PROTEIN 1"/>
    <property type="match status" value="1"/>
</dbReference>
<dbReference type="SUPFAM" id="SSF48452">
    <property type="entry name" value="TPR-like"/>
    <property type="match status" value="2"/>
</dbReference>
<evidence type="ECO:0000313" key="7">
    <source>
        <dbReference type="EnsemblMetazoa" id="Aqu2.1.22693_001"/>
    </source>
</evidence>
<keyword evidence="3" id="KW-0507">mRNA processing</keyword>
<keyword evidence="4" id="KW-0677">Repeat</keyword>
<dbReference type="InParanoid" id="A0A1X7U4V8"/>
<dbReference type="InterPro" id="IPR011990">
    <property type="entry name" value="TPR-like_helical_dom_sf"/>
</dbReference>
<name>A0A1X7U4V8_AMPQE</name>
<organism evidence="7">
    <name type="scientific">Amphimedon queenslandica</name>
    <name type="common">Sponge</name>
    <dbReference type="NCBI Taxonomy" id="400682"/>
    <lineage>
        <taxon>Eukaryota</taxon>
        <taxon>Metazoa</taxon>
        <taxon>Porifera</taxon>
        <taxon>Demospongiae</taxon>
        <taxon>Heteroscleromorpha</taxon>
        <taxon>Haplosclerida</taxon>
        <taxon>Niphatidae</taxon>
        <taxon>Amphimedon</taxon>
    </lineage>
</organism>
<dbReference type="SMART" id="SM00386">
    <property type="entry name" value="HAT"/>
    <property type="match status" value="4"/>
</dbReference>
<dbReference type="GO" id="GO:0000974">
    <property type="term" value="C:Prp19 complex"/>
    <property type="evidence" value="ECO:0007669"/>
    <property type="project" value="TreeGrafter"/>
</dbReference>
<accession>A0A1X7U4V8</accession>
<dbReference type="InterPro" id="IPR003107">
    <property type="entry name" value="HAT"/>
</dbReference>
<protein>
    <submittedName>
        <fullName evidence="7">Uncharacterized protein</fullName>
    </submittedName>
</protein>
<dbReference type="Pfam" id="PF02184">
    <property type="entry name" value="HAT"/>
    <property type="match status" value="1"/>
</dbReference>
<dbReference type="OrthoDB" id="541719at2759"/>
<evidence type="ECO:0000256" key="5">
    <source>
        <dbReference type="ARBA" id="ARBA00023187"/>
    </source>
</evidence>
<dbReference type="AlphaFoldDB" id="A0A1X7U4V8"/>
<dbReference type="GO" id="GO:0071014">
    <property type="term" value="C:post-mRNA release spliceosomal complex"/>
    <property type="evidence" value="ECO:0007669"/>
    <property type="project" value="TreeGrafter"/>
</dbReference>
<reference evidence="7" key="1">
    <citation type="submission" date="2017-05" db="UniProtKB">
        <authorList>
            <consortium name="EnsemblMetazoa"/>
        </authorList>
    </citation>
    <scope>IDENTIFICATION</scope>
</reference>
<dbReference type="GO" id="GO:0071007">
    <property type="term" value="C:U2-type catalytic step 2 spliceosome"/>
    <property type="evidence" value="ECO:0007669"/>
    <property type="project" value="TreeGrafter"/>
</dbReference>
<keyword evidence="5" id="KW-0508">mRNA splicing</keyword>
<evidence type="ECO:0000256" key="6">
    <source>
        <dbReference type="ARBA" id="ARBA00023242"/>
    </source>
</evidence>
<evidence type="ECO:0000256" key="1">
    <source>
        <dbReference type="ARBA" id="ARBA00004123"/>
    </source>
</evidence>
<evidence type="ECO:0000256" key="2">
    <source>
        <dbReference type="ARBA" id="ARBA00008644"/>
    </source>
</evidence>
<proteinExistence type="inferred from homology"/>
<comment type="similarity">
    <text evidence="2">Belongs to the crooked-neck family.</text>
</comment>
<dbReference type="EnsemblMetazoa" id="Aqu2.1.22693_001">
    <property type="protein sequence ID" value="Aqu2.1.22693_001"/>
    <property type="gene ID" value="Aqu2.1.22693"/>
</dbReference>